<dbReference type="InterPro" id="IPR036388">
    <property type="entry name" value="WH-like_DNA-bd_sf"/>
</dbReference>
<evidence type="ECO:0000259" key="1">
    <source>
        <dbReference type="Pfam" id="PF12802"/>
    </source>
</evidence>
<organism evidence="2 3">
    <name type="scientific">Ferroglobus placidus (strain DSM 10642 / AEDII12DO)</name>
    <dbReference type="NCBI Taxonomy" id="589924"/>
    <lineage>
        <taxon>Archaea</taxon>
        <taxon>Methanobacteriati</taxon>
        <taxon>Methanobacteriota</taxon>
        <taxon>Archaeoglobi</taxon>
        <taxon>Archaeoglobales</taxon>
        <taxon>Archaeoglobaceae</taxon>
        <taxon>Ferroglobus</taxon>
    </lineage>
</organism>
<proteinExistence type="predicted"/>
<accession>D3S086</accession>
<dbReference type="AlphaFoldDB" id="D3S086"/>
<dbReference type="Gene3D" id="1.10.10.10">
    <property type="entry name" value="Winged helix-like DNA-binding domain superfamily/Winged helix DNA-binding domain"/>
    <property type="match status" value="1"/>
</dbReference>
<dbReference type="HOGENOM" id="CLU_053800_0_0_2"/>
<name>D3S086_FERPA</name>
<dbReference type="KEGG" id="fpl:Ferp_2012"/>
<evidence type="ECO:0000313" key="3">
    <source>
        <dbReference type="Proteomes" id="UP000002613"/>
    </source>
</evidence>
<dbReference type="InterPro" id="IPR000835">
    <property type="entry name" value="HTH_MarR-typ"/>
</dbReference>
<dbReference type="CDD" id="cd00090">
    <property type="entry name" value="HTH_ARSR"/>
    <property type="match status" value="1"/>
</dbReference>
<reference evidence="3" key="1">
    <citation type="submission" date="2010-02" db="EMBL/GenBank/DDBJ databases">
        <title>Complete sequence of Ferroglobus placidus DSM 10642.</title>
        <authorList>
            <consortium name="US DOE Joint Genome Institute"/>
            <person name="Lucas S."/>
            <person name="Copeland A."/>
            <person name="Lapidus A."/>
            <person name="Cheng J.-F."/>
            <person name="Bruce D."/>
            <person name="Goodwin L."/>
            <person name="Pitluck S."/>
            <person name="Saunders E."/>
            <person name="Brettin T."/>
            <person name="Detter J.C."/>
            <person name="Han C."/>
            <person name="Tapia R."/>
            <person name="Larimer F."/>
            <person name="Land M."/>
            <person name="Hauser L."/>
            <person name="Kyrpides N."/>
            <person name="Ivanova N."/>
            <person name="Holmes D."/>
            <person name="Lovley D."/>
            <person name="Kyrpides N."/>
            <person name="Anderson I.J."/>
            <person name="Woyke T."/>
        </authorList>
    </citation>
    <scope>NUCLEOTIDE SEQUENCE [LARGE SCALE GENOMIC DNA]</scope>
    <source>
        <strain evidence="3">DSM 10642 / AEDII12DO</strain>
    </source>
</reference>
<dbReference type="InterPro" id="IPR036390">
    <property type="entry name" value="WH_DNA-bd_sf"/>
</dbReference>
<reference evidence="2 3" key="2">
    <citation type="journal article" date="2011" name="Stand. Genomic Sci.">
        <title>Complete genome sequence of Ferroglobus placidus AEDII12DO.</title>
        <authorList>
            <person name="Anderson I."/>
            <person name="Risso C."/>
            <person name="Holmes D."/>
            <person name="Lucas S."/>
            <person name="Copeland A."/>
            <person name="Lapidus A."/>
            <person name="Cheng J.F."/>
            <person name="Bruce D."/>
            <person name="Goodwin L."/>
            <person name="Pitluck S."/>
            <person name="Saunders E."/>
            <person name="Brettin T."/>
            <person name="Detter J.C."/>
            <person name="Han C."/>
            <person name="Tapia R."/>
            <person name="Larimer F."/>
            <person name="Land M."/>
            <person name="Hauser L."/>
            <person name="Woyke T."/>
            <person name="Lovley D."/>
            <person name="Kyrpides N."/>
            <person name="Ivanova N."/>
        </authorList>
    </citation>
    <scope>NUCLEOTIDE SEQUENCE [LARGE SCALE GENOMIC DNA]</scope>
    <source>
        <strain evidence="3">DSM 10642 / AEDII12DO</strain>
    </source>
</reference>
<dbReference type="PIRSF" id="PIRSF012876">
    <property type="entry name" value="Txn_rg_UCP012876"/>
    <property type="match status" value="1"/>
</dbReference>
<keyword evidence="3" id="KW-1185">Reference proteome</keyword>
<dbReference type="Pfam" id="PF12802">
    <property type="entry name" value="MarR_2"/>
    <property type="match status" value="1"/>
</dbReference>
<dbReference type="InterPro" id="IPR011991">
    <property type="entry name" value="ArsR-like_HTH"/>
</dbReference>
<gene>
    <name evidence="2" type="ordered locus">Ferp_2012</name>
</gene>
<dbReference type="RefSeq" id="WP_012966488.1">
    <property type="nucleotide sequence ID" value="NC_013849.1"/>
</dbReference>
<dbReference type="EMBL" id="CP001899">
    <property type="protein sequence ID" value="ADC66149.1"/>
    <property type="molecule type" value="Genomic_DNA"/>
</dbReference>
<dbReference type="GeneID" id="8779545"/>
<dbReference type="PaxDb" id="589924-Ferp_2012"/>
<dbReference type="SUPFAM" id="SSF46785">
    <property type="entry name" value="Winged helix' DNA-binding domain"/>
    <property type="match status" value="1"/>
</dbReference>
<dbReference type="OrthoDB" id="10037at2157"/>
<protein>
    <recommendedName>
        <fullName evidence="1">HTH marR-type domain-containing protein</fullName>
    </recommendedName>
</protein>
<dbReference type="InterPro" id="IPR014466">
    <property type="entry name" value="Txn_rg_UCP012876"/>
</dbReference>
<dbReference type="Proteomes" id="UP000002613">
    <property type="component" value="Chromosome"/>
</dbReference>
<dbReference type="eggNOG" id="arCOG01804">
    <property type="taxonomic scope" value="Archaea"/>
</dbReference>
<evidence type="ECO:0000313" key="2">
    <source>
        <dbReference type="EMBL" id="ADC66149.1"/>
    </source>
</evidence>
<feature type="domain" description="HTH marR-type" evidence="1">
    <location>
        <begin position="7"/>
        <end position="54"/>
    </location>
</feature>
<sequence length="313" mass="35457">MKVAEKILDELRKSKERGLLQSELVRRIGASKSTVSDVLSELEGKGIVVREKEAGKSLRVWLAEFYPKPIKGKLKLGILKSSEYACLLSRFRGIVRVYNNAMDLTRDLVLGRIDLAASPFVTQVMFGVMMKNIRIVRGVAYNGSGVVFGDEKNGIFGSSELSAMEIMLRLVKDEIGLKKFRYFSSPEEMISSLKYLNGIGIWEPYFSSLDRDKVFFKDIIGDHPCCTLAVNVESFEENKSLIKDFLADYDKAKPNAEKLAEICGFSKEDVEKSLKSYIFVKEVREDELIDFLKLAKIEISRESLESLFELQNV</sequence>
<dbReference type="Gene3D" id="3.40.190.10">
    <property type="entry name" value="Periplasmic binding protein-like II"/>
    <property type="match status" value="1"/>
</dbReference>
<dbReference type="GO" id="GO:0003700">
    <property type="term" value="F:DNA-binding transcription factor activity"/>
    <property type="evidence" value="ECO:0007669"/>
    <property type="project" value="InterPro"/>
</dbReference>